<dbReference type="EMBL" id="JANRMS010000650">
    <property type="protein sequence ID" value="KAJ3536342.1"/>
    <property type="molecule type" value="Genomic_DNA"/>
</dbReference>
<keyword evidence="2" id="KW-1185">Reference proteome</keyword>
<reference evidence="1" key="1">
    <citation type="submission" date="2022-08" db="EMBL/GenBank/DDBJ databases">
        <title>Genome Sequence of Fusarium decemcellulare.</title>
        <authorList>
            <person name="Buettner E."/>
        </authorList>
    </citation>
    <scope>NUCLEOTIDE SEQUENCE</scope>
    <source>
        <strain evidence="1">Babe19</strain>
    </source>
</reference>
<gene>
    <name evidence="1" type="ORF">NM208_g6767</name>
</gene>
<sequence length="776" mass="88244">MSFGWSAGDIATAVKTVYNIYEALDSCRGAPKEYREAVSFLRELTRTLGPLETLAAWKAYPEYGKDIGKQVESIKGPVNDFLQTVLKYEPSLGAEAKSGHQRHIYRKLKWHFFISKEVLALQRTIQSHMRVLDSLLQRLTLDVVYATKQSMPDIWLAVFHETIRPELVTMLQDALPGGDTNSNPNVDMASDLYDNLLSQISDLKQIADDSKAMQLRLEACLSDKRLVNAQLDQSPKQNESASPGSHKEVDTESLCKIYYVVLLYLGQFLKNLFLLLSRLVQPSRQLVPVLIAKYNITFLDGMGSPSRVLPYEFFRNFKAPFIQEEFKGVPLIDRGRYLLLSMMNNRVLDKRNWRRNMSPGSTIGLSAHLRMRKSLDFSHTHDSQTEQCPKGSCNGTWTRPKAPAWVTCPVCRRDVLSAELGAKAQISTTEVPDNGVPLGQFPERPGTNDDSPSHRRVKSNPEDEGLGEDDPDTNDEDISVFKRIVRQFYRTHWPDGSHWCERILSLPLSSRTPFNDQLLSKSYGPHIPLDTAIIPADARVLLMRHFNDRQLSLTIYIDPRDMCPYLILRMTHVGTPWYSVRGCHEICVDRDGSCLQLWRWSTIEQCAKLWARLCFTAWEELVLLHHCLASLKAGSALTIEVAPEDKVLGGERKLFQARTIDDGFVHSLSVHEDTMTKGLRLLAAVWNGELRQCPVWTAFITDQSASPTWVKRVSKTRVHLCDIQVYVFRGEYRQESQRRGNAAAFEIHFVSEEAARRFKGLFAPTPPQKVTKSMTE</sequence>
<name>A0ACC1SBY5_9HYPO</name>
<proteinExistence type="predicted"/>
<evidence type="ECO:0000313" key="2">
    <source>
        <dbReference type="Proteomes" id="UP001148629"/>
    </source>
</evidence>
<organism evidence="1 2">
    <name type="scientific">Fusarium decemcellulare</name>
    <dbReference type="NCBI Taxonomy" id="57161"/>
    <lineage>
        <taxon>Eukaryota</taxon>
        <taxon>Fungi</taxon>
        <taxon>Dikarya</taxon>
        <taxon>Ascomycota</taxon>
        <taxon>Pezizomycotina</taxon>
        <taxon>Sordariomycetes</taxon>
        <taxon>Hypocreomycetidae</taxon>
        <taxon>Hypocreales</taxon>
        <taxon>Nectriaceae</taxon>
        <taxon>Fusarium</taxon>
        <taxon>Fusarium decemcellulare species complex</taxon>
    </lineage>
</organism>
<protein>
    <submittedName>
        <fullName evidence="1">Uncharacterized protein</fullName>
    </submittedName>
</protein>
<dbReference type="Proteomes" id="UP001148629">
    <property type="component" value="Unassembled WGS sequence"/>
</dbReference>
<accession>A0ACC1SBY5</accession>
<comment type="caution">
    <text evidence="1">The sequence shown here is derived from an EMBL/GenBank/DDBJ whole genome shotgun (WGS) entry which is preliminary data.</text>
</comment>
<evidence type="ECO:0000313" key="1">
    <source>
        <dbReference type="EMBL" id="KAJ3536342.1"/>
    </source>
</evidence>